<evidence type="ECO:0000256" key="7">
    <source>
        <dbReference type="ARBA" id="ARBA00023136"/>
    </source>
</evidence>
<dbReference type="OrthoDB" id="543755at2"/>
<evidence type="ECO:0000256" key="6">
    <source>
        <dbReference type="ARBA" id="ARBA00022989"/>
    </source>
</evidence>
<dbReference type="GO" id="GO:0015774">
    <property type="term" value="P:polysaccharide transport"/>
    <property type="evidence" value="ECO:0007669"/>
    <property type="project" value="InterPro"/>
</dbReference>
<dbReference type="RefSeq" id="WP_135702500.1">
    <property type="nucleotide sequence ID" value="NZ_CP038634.1"/>
</dbReference>
<keyword evidence="3" id="KW-0328">Glycosyltransferase</keyword>
<dbReference type="Proteomes" id="UP000295294">
    <property type="component" value="Chromosome 1"/>
</dbReference>
<keyword evidence="6" id="KW-1133">Transmembrane helix</keyword>
<dbReference type="CDD" id="cd16439">
    <property type="entry name" value="beta_Kdo_transferase_KpsC_2"/>
    <property type="match status" value="1"/>
</dbReference>
<reference evidence="9 10" key="1">
    <citation type="submission" date="2019-03" db="EMBL/GenBank/DDBJ databases">
        <title>Efficiently degradation of phenoxyalkanoic acid herbicides by Cupriavidus oxalaticus strain X32.</title>
        <authorList>
            <person name="Sheng X."/>
        </authorList>
    </citation>
    <scope>NUCLEOTIDE SEQUENCE [LARGE SCALE GENOMIC DNA]</scope>
    <source>
        <strain evidence="9 10">X32</strain>
    </source>
</reference>
<comment type="subcellular location">
    <subcellularLocation>
        <location evidence="2">Endomembrane system</location>
    </subcellularLocation>
    <subcellularLocation>
        <location evidence="1">Membrane</location>
        <topology evidence="1">Single-pass membrane protein</topology>
    </subcellularLocation>
</comment>
<dbReference type="Pfam" id="PF00777">
    <property type="entry name" value="Glyco_transf_29"/>
    <property type="match status" value="1"/>
</dbReference>
<dbReference type="Pfam" id="PF05159">
    <property type="entry name" value="Capsule_synth"/>
    <property type="match status" value="2"/>
</dbReference>
<dbReference type="KEGG" id="cox:E0W60_00090"/>
<evidence type="ECO:0000256" key="8">
    <source>
        <dbReference type="ARBA" id="ARBA00023180"/>
    </source>
</evidence>
<evidence type="ECO:0000256" key="1">
    <source>
        <dbReference type="ARBA" id="ARBA00004167"/>
    </source>
</evidence>
<dbReference type="InterPro" id="IPR038578">
    <property type="entry name" value="GT29-like_sf"/>
</dbReference>
<accession>A0A4P7L2X5</accession>
<evidence type="ECO:0000313" key="10">
    <source>
        <dbReference type="Proteomes" id="UP000295294"/>
    </source>
</evidence>
<dbReference type="CDD" id="cd16440">
    <property type="entry name" value="beta_Kdo_transferase_KpsC_1"/>
    <property type="match status" value="1"/>
</dbReference>
<dbReference type="InterPro" id="IPR007833">
    <property type="entry name" value="Capsule_polysaccharide_synth"/>
</dbReference>
<evidence type="ECO:0008006" key="11">
    <source>
        <dbReference type="Google" id="ProtNLM"/>
    </source>
</evidence>
<keyword evidence="7" id="KW-0472">Membrane</keyword>
<dbReference type="GO" id="GO:0012505">
    <property type="term" value="C:endomembrane system"/>
    <property type="evidence" value="ECO:0007669"/>
    <property type="project" value="UniProtKB-SubCell"/>
</dbReference>
<keyword evidence="8" id="KW-0325">Glycoprotein</keyword>
<evidence type="ECO:0000256" key="3">
    <source>
        <dbReference type="ARBA" id="ARBA00022676"/>
    </source>
</evidence>
<keyword evidence="5" id="KW-0812">Transmembrane</keyword>
<dbReference type="GO" id="GO:0016020">
    <property type="term" value="C:membrane"/>
    <property type="evidence" value="ECO:0007669"/>
    <property type="project" value="UniProtKB-SubCell"/>
</dbReference>
<keyword evidence="4" id="KW-0808">Transferase</keyword>
<name>A0A4P7L2X5_9BURK</name>
<protein>
    <recommendedName>
        <fullName evidence="11">Capsular polysaccharide biosynthesis protein</fullName>
    </recommendedName>
</protein>
<dbReference type="AlphaFoldDB" id="A0A4P7L2X5"/>
<dbReference type="InterPro" id="IPR001675">
    <property type="entry name" value="Glyco_trans_29"/>
</dbReference>
<organism evidence="9 10">
    <name type="scientific">Cupriavidus oxalaticus</name>
    <dbReference type="NCBI Taxonomy" id="96344"/>
    <lineage>
        <taxon>Bacteria</taxon>
        <taxon>Pseudomonadati</taxon>
        <taxon>Pseudomonadota</taxon>
        <taxon>Betaproteobacteria</taxon>
        <taxon>Burkholderiales</taxon>
        <taxon>Burkholderiaceae</taxon>
        <taxon>Cupriavidus</taxon>
    </lineage>
</organism>
<evidence type="ECO:0000256" key="2">
    <source>
        <dbReference type="ARBA" id="ARBA00004308"/>
    </source>
</evidence>
<sequence>MIVLGWLNPVGWGLLWWAQRRRAQGRYERATERAFAMAWRMNGTLTAWLAYAMFRRDLGRPLPSRWQRQLNDALSRLPRHKRRKALGLLAESAGADRLSAPRNDLMDAAILPALADRARPGVSDGDAGWLAELHRKQPQWRAAFARWVSDCCQSNGLCVVGNAGVLKGRGLGAHIDRASGVVRFNRFARGEDMAADVGRRLDVWVVAPGYRGRAPELADWIVVTGPDMRYRMQDWQLVMPFLKAGVPILTIPLDIWRELVERLKAPPSAGVLLLHWLQQLKGDGSRAGLVFAGIGQGVPGKGTYHMAIPQHKPVGRHNWKAEQRMVEQWQRLEFDDSSATSPSAAAAPRFAAFSGALHEMPLLGEQLGGHVVRAWLSMPQGADVAIGWGCKKSGERARSAAQRARRRYLCLEDGFLRSFGTGEHFPPLAIVVDDVGIYYDSTRPSALENLLNTDNDLLAGIGNDVARAKALIVKHRLSKYNHAPDGWLCPRSEAQSGKHSVRKVLVVDQTAGDMSVKLGGAQADTFLAMLSAACAENPDSIIYVKTHPEVVSGRKGGYLTHVQEGTTQGQRIVLLRQPINPIHLIEQVDRVYVVTSTMGFEALLLGKPVTCFGRPWYGGWGATDDRQAIPRRTRNRSVDELFAAAYFHYTRYLDPVSHRKGTIFDVIRWLVRQKEMAAKAIGSKSSGRIFCVGFRRWRGPNVRPLLSLDRERVKFVRDAAAARDLSPQSGDGLVFWGSTAPKGVLQLAQEQGAKTLRLEDGFVRSVGLGSDLIRPLSLVLDERGIYFDPSRPSDLEHLLSTATFSHEDLTRASEVRAFIAEHGITKYNLEPRAEARWPTGGRLVILVPGQVEDDASIRLGCTDVKSNLDLLRSVRQAHPNAFIVYKPHPDVTSGNRAGKIALAHAREYADHVEIYLSVVSCIQACNEVHTMTSLAGFDALLREKRVVTYGQPFYAGWGLTTDLASNGIALARRTRGLTLDELVAGSLLRYPLYWDWELKGYTDCEAVLRRIVETRNKLELNGDLEKLRVGSVRRMCRKLNVLARNSLL</sequence>
<proteinExistence type="predicted"/>
<evidence type="ECO:0000313" key="9">
    <source>
        <dbReference type="EMBL" id="QBY49684.1"/>
    </source>
</evidence>
<dbReference type="GO" id="GO:0008373">
    <property type="term" value="F:sialyltransferase activity"/>
    <property type="evidence" value="ECO:0007669"/>
    <property type="project" value="InterPro"/>
</dbReference>
<dbReference type="Gene3D" id="3.90.1480.20">
    <property type="entry name" value="Glycosyl transferase family 29"/>
    <property type="match status" value="1"/>
</dbReference>
<dbReference type="EMBL" id="CP038634">
    <property type="protein sequence ID" value="QBY49684.1"/>
    <property type="molecule type" value="Genomic_DNA"/>
</dbReference>
<gene>
    <name evidence="9" type="ORF">E0W60_00090</name>
</gene>
<evidence type="ECO:0000256" key="5">
    <source>
        <dbReference type="ARBA" id="ARBA00022692"/>
    </source>
</evidence>
<dbReference type="GO" id="GO:0000271">
    <property type="term" value="P:polysaccharide biosynthetic process"/>
    <property type="evidence" value="ECO:0007669"/>
    <property type="project" value="InterPro"/>
</dbReference>
<evidence type="ECO:0000256" key="4">
    <source>
        <dbReference type="ARBA" id="ARBA00022679"/>
    </source>
</evidence>